<name>A0A4V6PFM5_9ACTN</name>
<evidence type="ECO:0008006" key="4">
    <source>
        <dbReference type="Google" id="ProtNLM"/>
    </source>
</evidence>
<evidence type="ECO:0000313" key="2">
    <source>
        <dbReference type="EMBL" id="TDE09508.1"/>
    </source>
</evidence>
<evidence type="ECO:0000313" key="3">
    <source>
        <dbReference type="Proteomes" id="UP000294739"/>
    </source>
</evidence>
<proteinExistence type="predicted"/>
<evidence type="ECO:0000256" key="1">
    <source>
        <dbReference type="SAM" id="SignalP"/>
    </source>
</evidence>
<dbReference type="RefSeq" id="WP_131895626.1">
    <property type="nucleotide sequence ID" value="NZ_SMKZ01000018.1"/>
</dbReference>
<keyword evidence="3" id="KW-1185">Reference proteome</keyword>
<dbReference type="EMBL" id="SMKZ01000018">
    <property type="protein sequence ID" value="TDE09508.1"/>
    <property type="molecule type" value="Genomic_DNA"/>
</dbReference>
<keyword evidence="1" id="KW-0732">Signal</keyword>
<gene>
    <name evidence="2" type="ORF">E1269_14435</name>
</gene>
<feature type="chain" id="PRO_5038795733" description="DUF4352 domain-containing protein" evidence="1">
    <location>
        <begin position="25"/>
        <end position="168"/>
    </location>
</feature>
<dbReference type="OrthoDB" id="5183945at2"/>
<dbReference type="Proteomes" id="UP000294739">
    <property type="component" value="Unassembled WGS sequence"/>
</dbReference>
<reference evidence="2 3" key="1">
    <citation type="submission" date="2019-03" db="EMBL/GenBank/DDBJ databases">
        <title>Draft genome sequences of novel Actinobacteria.</title>
        <authorList>
            <person name="Sahin N."/>
            <person name="Ay H."/>
            <person name="Saygin H."/>
        </authorList>
    </citation>
    <scope>NUCLEOTIDE SEQUENCE [LARGE SCALE GENOMIC DNA]</scope>
    <source>
        <strain evidence="2 3">5K138</strain>
    </source>
</reference>
<dbReference type="AlphaFoldDB" id="A0A4V6PFM5"/>
<dbReference type="InParanoid" id="A0A4V6PFM5"/>
<protein>
    <recommendedName>
        <fullName evidence="4">DUF4352 domain-containing protein</fullName>
    </recommendedName>
</protein>
<comment type="caution">
    <text evidence="2">The sequence shown here is derived from an EMBL/GenBank/DDBJ whole genome shotgun (WGS) entry which is preliminary data.</text>
</comment>
<organism evidence="2 3">
    <name type="scientific">Jiangella asiatica</name>
    <dbReference type="NCBI Taxonomy" id="2530372"/>
    <lineage>
        <taxon>Bacteria</taxon>
        <taxon>Bacillati</taxon>
        <taxon>Actinomycetota</taxon>
        <taxon>Actinomycetes</taxon>
        <taxon>Jiangellales</taxon>
        <taxon>Jiangellaceae</taxon>
        <taxon>Jiangella</taxon>
    </lineage>
</organism>
<accession>A0A4V6PFM5</accession>
<sequence length="168" mass="18267">MSHGWWRRNRLALPAMVLALGALAWPASEPAREQWWPNGEHVVHSPGADGWAAVDGIELRLAEFGPAEAPGPDDPLPAGHTVWRAEIEGTPATQSVDCDTELEDTEGSRYGDDSRHLPLFDDDTFGLTCGGPEPGGVVYFMLPDDREPSAVRVRSIGTLPDYWLLPTG</sequence>
<feature type="signal peptide" evidence="1">
    <location>
        <begin position="1"/>
        <end position="24"/>
    </location>
</feature>